<dbReference type="InterPro" id="IPR000160">
    <property type="entry name" value="GGDEF_dom"/>
</dbReference>
<evidence type="ECO:0000313" key="4">
    <source>
        <dbReference type="EMBL" id="TRL38397.1"/>
    </source>
</evidence>
<feature type="transmembrane region" description="Helical" evidence="1">
    <location>
        <begin position="55"/>
        <end position="78"/>
    </location>
</feature>
<comment type="caution">
    <text evidence="3">The sequence shown here is derived from an EMBL/GenBank/DDBJ whole genome shotgun (WGS) entry which is preliminary data.</text>
</comment>
<evidence type="ECO:0000313" key="6">
    <source>
        <dbReference type="Proteomes" id="UP000316781"/>
    </source>
</evidence>
<keyword evidence="1" id="KW-0472">Membrane</keyword>
<keyword evidence="5" id="KW-1185">Reference proteome</keyword>
<dbReference type="OrthoDB" id="9812260at2"/>
<gene>
    <name evidence="3" type="ORF">C5689_12990</name>
    <name evidence="4" type="ORF">FM996_00055</name>
</gene>
<feature type="transmembrane region" description="Helical" evidence="1">
    <location>
        <begin position="182"/>
        <end position="204"/>
    </location>
</feature>
<dbReference type="AlphaFoldDB" id="A0A2U1SP95"/>
<dbReference type="PANTHER" id="PTHR46663:SF2">
    <property type="entry name" value="GGDEF DOMAIN-CONTAINING PROTEIN"/>
    <property type="match status" value="1"/>
</dbReference>
<evidence type="ECO:0000256" key="1">
    <source>
        <dbReference type="SAM" id="Phobius"/>
    </source>
</evidence>
<reference evidence="3 5" key="1">
    <citation type="journal article" date="2018" name="Appl. Microbiol. Biotechnol.">
        <title>Co-cultivation of the strictly anaerobic methanogen Methanosarcina barkeri with aerobic methanotrophs in an oxygen-limited membrane bioreactor.</title>
        <authorList>
            <person name="In 't Zandt M.H."/>
            <person name="van den Bosch T.J.M."/>
            <person name="Rijkers R."/>
            <person name="van Kessel M.A.H.J."/>
            <person name="Jetten M.S.M."/>
            <person name="Welte C.U."/>
        </authorList>
    </citation>
    <scope>NUCLEOTIDE SEQUENCE [LARGE SCALE GENOMIC DNA]</scope>
    <source>
        <strain evidence="3 5">DSM 17706</strain>
    </source>
</reference>
<keyword evidence="1" id="KW-1133">Transmembrane helix</keyword>
<dbReference type="Pfam" id="PF00990">
    <property type="entry name" value="GGDEF"/>
    <property type="match status" value="1"/>
</dbReference>
<dbReference type="SUPFAM" id="SSF55073">
    <property type="entry name" value="Nucleotide cyclase"/>
    <property type="match status" value="1"/>
</dbReference>
<dbReference type="SMART" id="SM00267">
    <property type="entry name" value="GGDEF"/>
    <property type="match status" value="1"/>
</dbReference>
<evidence type="ECO:0000313" key="5">
    <source>
        <dbReference type="Proteomes" id="UP000245137"/>
    </source>
</evidence>
<dbReference type="EMBL" id="PUIV01000021">
    <property type="protein sequence ID" value="PWB93434.1"/>
    <property type="molecule type" value="Genomic_DNA"/>
</dbReference>
<feature type="transmembrane region" description="Helical" evidence="1">
    <location>
        <begin position="131"/>
        <end position="150"/>
    </location>
</feature>
<proteinExistence type="predicted"/>
<keyword evidence="1" id="KW-0812">Transmembrane</keyword>
<dbReference type="InterPro" id="IPR052163">
    <property type="entry name" value="DGC-Regulatory_Protein"/>
</dbReference>
<dbReference type="InterPro" id="IPR043128">
    <property type="entry name" value="Rev_trsase/Diguanyl_cyclase"/>
</dbReference>
<dbReference type="EMBL" id="VJMF01000001">
    <property type="protein sequence ID" value="TRL38397.1"/>
    <property type="molecule type" value="Genomic_DNA"/>
</dbReference>
<dbReference type="Proteomes" id="UP000316781">
    <property type="component" value="Unassembled WGS sequence"/>
</dbReference>
<evidence type="ECO:0000259" key="2">
    <source>
        <dbReference type="PROSITE" id="PS50887"/>
    </source>
</evidence>
<dbReference type="PANTHER" id="PTHR46663">
    <property type="entry name" value="DIGUANYLATE CYCLASE DGCT-RELATED"/>
    <property type="match status" value="1"/>
</dbReference>
<sequence>MWRRLGQTSRSSERLPDAAYVELVDMVVRPALPVVFMGVALACVGLLLASRKQDIVLLVLTFAAMAVDVASVFMVLAYRRRTAEATIVADEARLWERRYALGLFSFAALLGAINARGLFSAHPVDSALVPMLTSGMAFVFAGGVLSNVAFRPRLCGIGIALSATPTIAGCLDRAAQATDIHVAVGFALQALLLTGFALAGLGWASVTYEGAVRQIVSKLDFAIMARRDDLTGLSNRVELRDRFDAAVAGLSEESDLLAILCLDLDRFKAVNDSYGHLTGDMLLRAAAGRLSSAVRREDTAARLGGDEFVVLQTELRRPGEALLLAHRIIRALGAPYEIEGRTIQIGVSIGVAIAPRDGVTLEQLIARADAALYRMKRSGRGGVVFADEPPPPSAANDL</sequence>
<dbReference type="Proteomes" id="UP000245137">
    <property type="component" value="Unassembled WGS sequence"/>
</dbReference>
<protein>
    <submittedName>
        <fullName evidence="3">GGDEF domain-containing protein</fullName>
    </submittedName>
</protein>
<feature type="transmembrane region" description="Helical" evidence="1">
    <location>
        <begin position="31"/>
        <end position="49"/>
    </location>
</feature>
<dbReference type="CDD" id="cd01949">
    <property type="entry name" value="GGDEF"/>
    <property type="match status" value="1"/>
</dbReference>
<dbReference type="Gene3D" id="3.30.70.270">
    <property type="match status" value="1"/>
</dbReference>
<dbReference type="NCBIfam" id="TIGR00254">
    <property type="entry name" value="GGDEF"/>
    <property type="match status" value="1"/>
</dbReference>
<organism evidence="3 5">
    <name type="scientific">Methylosinus sporium</name>
    <dbReference type="NCBI Taxonomy" id="428"/>
    <lineage>
        <taxon>Bacteria</taxon>
        <taxon>Pseudomonadati</taxon>
        <taxon>Pseudomonadota</taxon>
        <taxon>Alphaproteobacteria</taxon>
        <taxon>Hyphomicrobiales</taxon>
        <taxon>Methylocystaceae</taxon>
        <taxon>Methylosinus</taxon>
    </lineage>
</organism>
<feature type="domain" description="GGDEF" evidence="2">
    <location>
        <begin position="255"/>
        <end position="388"/>
    </location>
</feature>
<reference evidence="3" key="2">
    <citation type="submission" date="2018-02" db="EMBL/GenBank/DDBJ databases">
        <authorList>
            <person name="Cohen D.B."/>
            <person name="Kent A.D."/>
        </authorList>
    </citation>
    <scope>NUCLEOTIDE SEQUENCE</scope>
    <source>
        <strain evidence="3">DSM 17706</strain>
    </source>
</reference>
<evidence type="ECO:0000313" key="3">
    <source>
        <dbReference type="EMBL" id="PWB93434.1"/>
    </source>
</evidence>
<dbReference type="PROSITE" id="PS50887">
    <property type="entry name" value="GGDEF"/>
    <property type="match status" value="1"/>
</dbReference>
<name>A0A2U1SP95_METSR</name>
<dbReference type="InterPro" id="IPR029787">
    <property type="entry name" value="Nucleotide_cyclase"/>
</dbReference>
<accession>A0A2U1SP95</accession>
<reference evidence="4 6" key="3">
    <citation type="submission" date="2019-07" db="EMBL/GenBank/DDBJ databases">
        <title>Ln-dependent methylotrophs.</title>
        <authorList>
            <person name="Tani A."/>
        </authorList>
    </citation>
    <scope>NUCLEOTIDE SEQUENCE [LARGE SCALE GENOMIC DNA]</scope>
    <source>
        <strain evidence="4 6">SM89A</strain>
    </source>
</reference>
<feature type="transmembrane region" description="Helical" evidence="1">
    <location>
        <begin position="99"/>
        <end position="119"/>
    </location>
</feature>